<evidence type="ECO:0000259" key="1">
    <source>
        <dbReference type="Pfam" id="PF13229"/>
    </source>
</evidence>
<dbReference type="Pfam" id="PF13229">
    <property type="entry name" value="Beta_helix"/>
    <property type="match status" value="1"/>
</dbReference>
<evidence type="ECO:0000259" key="2">
    <source>
        <dbReference type="Pfam" id="PF22842"/>
    </source>
</evidence>
<dbReference type="InterPro" id="IPR053868">
    <property type="entry name" value="Pel9A-like_beta_helix"/>
</dbReference>
<evidence type="ECO:0000313" key="4">
    <source>
        <dbReference type="Proteomes" id="UP000316968"/>
    </source>
</evidence>
<dbReference type="AlphaFoldDB" id="A0A4Y6V2M6"/>
<feature type="domain" description="Pel9A-like right handed beta-helix region" evidence="2">
    <location>
        <begin position="38"/>
        <end position="113"/>
    </location>
</feature>
<keyword evidence="4" id="KW-1185">Reference proteome</keyword>
<feature type="domain" description="Right handed beta helix" evidence="1">
    <location>
        <begin position="368"/>
        <end position="497"/>
    </location>
</feature>
<dbReference type="RefSeq" id="WP_141449615.1">
    <property type="nucleotide sequence ID" value="NZ_CP041217.1"/>
</dbReference>
<accession>A0A4Y6V2M6</accession>
<evidence type="ECO:0000313" key="3">
    <source>
        <dbReference type="EMBL" id="QDH23078.1"/>
    </source>
</evidence>
<sequence>MLNHKRSYPNSLKIIWLFLVLAVVTHTIPIHEAKGAAAVQATYYVAPSGSDSNPGTSAQPFATVEKARDVVRTINANMTGDIYVYLKQGDYYVDRTIQFNEQDSGTNGHNVYYKNGDAVGSARLIGGQKVTGWTPYSGNIYKTNVGAGWKFNALYENGRTAWKARYPNKRSSRYTMAQADYLKSENVNGSSTVLQYGSGDLNPTGWDLKEAQVFVWSGGTWNWFTDTVPITGINTTTRQITLREPTRYPLYRNNAGSRYYVQGVLELLDQPGEFYLNSATGDLYYWAINGDINTQTIIAPKVQTLLELKGSAPSNRIANIVFEGLSFEATDFTDWFRHAWIKAGDSGESHAYNIYDREINLPHLRTGAILLQNSRFIMIDKSHFKNLGLNAVYMLFDNDHNTVSRSWFEHIGHSGIFLEGGYPGEGDRNNSHLLTNNKIEYVGETVGNGGGIYVMNSSNNEVSYSEISNSPRYAIAWKTRWEPPASEKYLKDNVFKYLKISNSAQDSGDTAPVYAVGVNTINEYLNVNKVIQVTIDNTYAHPSMTDYAPYGVYMDDKSNAQYFENVEVTNVQNSQRRNNSATGHTEINTSWNNGFDKSKMDYANIGLKSDFPIEYNGNFSDSFENGFTNWSVGNGTPSANSSIKHSGSSSYAINEATDVIYKTLGSSYNRVVSLWFYDDASDSSMQSMARVDNGTWNNSGSWRGLGVDTATSSTHYVYRAGTSKTATNIPRTTGWHELKWDYTSGTQVDLYIDGTLVGSPVGITAFKGIAMGDFWADGQTGSNAFDDVAVQ</sequence>
<dbReference type="OrthoDB" id="9808066at2"/>
<gene>
    <name evidence="3" type="ORF">FFV09_20805</name>
</gene>
<dbReference type="InterPro" id="IPR039448">
    <property type="entry name" value="Beta_helix"/>
</dbReference>
<dbReference type="PANTHER" id="PTHR36453:SF1">
    <property type="entry name" value="RIGHT HANDED BETA HELIX DOMAIN-CONTAINING PROTEIN"/>
    <property type="match status" value="1"/>
</dbReference>
<protein>
    <submittedName>
        <fullName evidence="3">Right-handed parallel beta-helix repeat-containing protein</fullName>
    </submittedName>
</protein>
<name>A0A4Y6V2M6_SACBS</name>
<dbReference type="SUPFAM" id="SSF51126">
    <property type="entry name" value="Pectin lyase-like"/>
    <property type="match status" value="1"/>
</dbReference>
<dbReference type="InterPro" id="IPR011050">
    <property type="entry name" value="Pectin_lyase_fold/virulence"/>
</dbReference>
<dbReference type="Pfam" id="PF22842">
    <property type="entry name" value="Pel9A-like_beta_helix"/>
    <property type="match status" value="1"/>
</dbReference>
<dbReference type="InterPro" id="IPR012334">
    <property type="entry name" value="Pectin_lyas_fold"/>
</dbReference>
<dbReference type="PANTHER" id="PTHR36453">
    <property type="entry name" value="SECRETED PROTEIN-RELATED"/>
    <property type="match status" value="1"/>
</dbReference>
<organism evidence="3 4">
    <name type="scientific">Saccharibacillus brassicae</name>
    <dbReference type="NCBI Taxonomy" id="2583377"/>
    <lineage>
        <taxon>Bacteria</taxon>
        <taxon>Bacillati</taxon>
        <taxon>Bacillota</taxon>
        <taxon>Bacilli</taxon>
        <taxon>Bacillales</taxon>
        <taxon>Paenibacillaceae</taxon>
        <taxon>Saccharibacillus</taxon>
    </lineage>
</organism>
<dbReference type="EMBL" id="CP041217">
    <property type="protein sequence ID" value="QDH23078.1"/>
    <property type="molecule type" value="Genomic_DNA"/>
</dbReference>
<dbReference type="KEGG" id="saca:FFV09_20805"/>
<proteinExistence type="predicted"/>
<dbReference type="Gene3D" id="2.60.120.200">
    <property type="match status" value="1"/>
</dbReference>
<reference evidence="3 4" key="1">
    <citation type="submission" date="2019-06" db="EMBL/GenBank/DDBJ databases">
        <title>Saccharibacillus brassicae sp. nov., an endophytic bacterium isolated from Chinese cabbage seeds (Brassica pekinensis).</title>
        <authorList>
            <person name="Jiang L."/>
            <person name="Lee J."/>
            <person name="Kim S.W."/>
        </authorList>
    </citation>
    <scope>NUCLEOTIDE SEQUENCE [LARGE SCALE GENOMIC DNA]</scope>
    <source>
        <strain evidence="4">KCTC 43072 / ATSA2</strain>
    </source>
</reference>
<dbReference type="Proteomes" id="UP000316968">
    <property type="component" value="Chromosome"/>
</dbReference>
<dbReference type="Gene3D" id="2.160.20.10">
    <property type="entry name" value="Single-stranded right-handed beta-helix, Pectin lyase-like"/>
    <property type="match status" value="2"/>
</dbReference>